<dbReference type="Gene3D" id="3.60.10.10">
    <property type="entry name" value="Endonuclease/exonuclease/phosphatase"/>
    <property type="match status" value="1"/>
</dbReference>
<dbReference type="Pfam" id="PF00932">
    <property type="entry name" value="LTD"/>
    <property type="match status" value="1"/>
</dbReference>
<evidence type="ECO:0000313" key="4">
    <source>
        <dbReference type="EMBL" id="AGU51007.1"/>
    </source>
</evidence>
<keyword evidence="4" id="KW-0378">Hydrolase</keyword>
<dbReference type="SUPFAM" id="SSF56219">
    <property type="entry name" value="DNase I-like"/>
    <property type="match status" value="1"/>
</dbReference>
<dbReference type="GO" id="GO:0004527">
    <property type="term" value="F:exonuclease activity"/>
    <property type="evidence" value="ECO:0007669"/>
    <property type="project" value="UniProtKB-KW"/>
</dbReference>
<dbReference type="CDD" id="cd04486">
    <property type="entry name" value="YhcR_OBF_like"/>
    <property type="match status" value="1"/>
</dbReference>
<dbReference type="HOGENOM" id="CLU_006338_1_1_4"/>
<dbReference type="InterPro" id="IPR013783">
    <property type="entry name" value="Ig-like_fold"/>
</dbReference>
<feature type="region of interest" description="Disordered" evidence="1">
    <location>
        <begin position="76"/>
        <end position="111"/>
    </location>
</feature>
<dbReference type="InterPro" id="IPR035986">
    <property type="entry name" value="PKD_dom_sf"/>
</dbReference>
<feature type="compositionally biased region" description="Pro residues" evidence="1">
    <location>
        <begin position="78"/>
        <end position="106"/>
    </location>
</feature>
<dbReference type="Proteomes" id="UP000016223">
    <property type="component" value="Chromosome 1"/>
</dbReference>
<dbReference type="InterPro" id="IPR036691">
    <property type="entry name" value="Endo/exonu/phosph_ase_sf"/>
</dbReference>
<dbReference type="EMBL" id="CP003911">
    <property type="protein sequence ID" value="AGU51007.1"/>
    <property type="molecule type" value="Genomic_DNA"/>
</dbReference>
<evidence type="ECO:0000313" key="5">
    <source>
        <dbReference type="Proteomes" id="UP000016223"/>
    </source>
</evidence>
<evidence type="ECO:0000259" key="2">
    <source>
        <dbReference type="PROSITE" id="PS50093"/>
    </source>
</evidence>
<reference evidence="4 5" key="1">
    <citation type="submission" date="2012-10" db="EMBL/GenBank/DDBJ databases">
        <title>Genome sequence of Variovorax paradoxus B4.</title>
        <authorList>
            <person name="Schuldes J."/>
            <person name="Brandt U."/>
            <person name="Hiessl S."/>
            <person name="Wuebbeler J.H."/>
            <person name="Thuermer A."/>
            <person name="Steinbuechel A."/>
            <person name="Daniel R."/>
        </authorList>
    </citation>
    <scope>NUCLEOTIDE SEQUENCE [LARGE SCALE GENOMIC DNA]</scope>
    <source>
        <strain evidence="4 5">B4</strain>
    </source>
</reference>
<proteinExistence type="predicted"/>
<dbReference type="InterPro" id="IPR022409">
    <property type="entry name" value="PKD/Chitinase_dom"/>
</dbReference>
<feature type="domain" description="LTD" evidence="3">
    <location>
        <begin position="782"/>
        <end position="919"/>
    </location>
</feature>
<sequence length="973" mass="99177">MRRPGNLPGPGGGVSGATHKNRKTPAIRALSPSFIQKIPMTSPASRPFRQLKALALALVVALTACGGGGNGGASFSLIPPPPAGSAPPGTPPSPDTPPPGAEPPVAPTCAATVPANAPLAPISSIQGTGDTSPLATQAVTVRGVVVGDFQNTGSTSVKLNGFFVQQLVPDADPLTSEGIFVYAPGNATRVAAGDFIQVSGVVTEFGQTAGAGPKPDSITQIAGTAQDPVAISICGSGVALAPTQVTLPVADDAALERYEGMLVEISQPLAVTDMFELGRYGQMVLALNGRQFNATNGNTAATHAQNLLSRIVLDDGSSRQNPSPIPYLSAAGTDGTRRMGDTTQKLTGILSHNFGAYRIQPTVAPVFAQANARPATAPVVGGSLKVASFNVLNYFTTFQNGETASGLTGQGCSFGTGPASAANCRGANNRNEFERQQAKIVAAIAGLDADVVGLMEIQNTDVATSDLLAALNAKVGAGTYAAVNSGVFGTDAIKVDILYKPAKVQRVGNAVLPTGADLADYTAASGRPPLAQRFSAVGNNGGFWFVVNHFKSKGSCPATGDIDLGQGCFNLARVQQAKALNSFVGKLKLMGESDVLMMGDFNSYLLEDPTRELEAAGNESLLKRMAANDRYTYVFGGETGALDHAYASASLGAQVSGVSVWHINADEPTALDYNTDFTTDDRYAPTPFRASDHDPVLVGLTLAADAAVTQPIVTASIPVAVKVGETYSVNISEALPGGSTTLSSLAVDWGDGTAATTAPGTGTVTHTYAAAGTFNVAVTLTNSAGQTATQSGSVNVSTVVVVTPPADHELFFSEYVEGTSNNKVIEIYNPTAAAVDLSLYTVKLYANGATAPTNSLPLTGSLPAGGVLVLANASAAAAFKPTGTITSGVANFNGDDALTLEKSGVVVDRFGQLGVDPGTAWTGGGVGTQDQTLRRKPGITAGDADAGAAFDPSLQWDSFPVDTSSDLGAHSVN</sequence>
<dbReference type="SUPFAM" id="SSF49299">
    <property type="entry name" value="PKD domain"/>
    <property type="match status" value="1"/>
</dbReference>
<protein>
    <submittedName>
        <fullName evidence="4">Putative endonuclease/exonuclease/phosphatase family protein</fullName>
    </submittedName>
</protein>
<gene>
    <name evidence="4" type="ORF">VAPA_1c39290</name>
</gene>
<feature type="region of interest" description="Disordered" evidence="1">
    <location>
        <begin position="317"/>
        <end position="338"/>
    </location>
</feature>
<dbReference type="AlphaFoldDB" id="T1XDI3"/>
<dbReference type="PROSITE" id="PS51841">
    <property type="entry name" value="LTD"/>
    <property type="match status" value="1"/>
</dbReference>
<dbReference type="KEGG" id="vpd:VAPA_1c39290"/>
<dbReference type="PANTHER" id="PTHR42834:SF1">
    <property type="entry name" value="ENDONUCLEASE_EXONUCLEASE_PHOSPHATASE FAMILY PROTEIN (AFU_ORTHOLOGUE AFUA_3G09210)"/>
    <property type="match status" value="1"/>
</dbReference>
<dbReference type="InterPro" id="IPR047971">
    <property type="entry name" value="ExeM-like"/>
</dbReference>
<dbReference type="Gene3D" id="2.60.40.10">
    <property type="entry name" value="Immunoglobulins"/>
    <property type="match status" value="1"/>
</dbReference>
<keyword evidence="4" id="KW-0269">Exonuclease</keyword>
<keyword evidence="4" id="KW-0540">Nuclease</keyword>
<evidence type="ECO:0000259" key="3">
    <source>
        <dbReference type="PROSITE" id="PS51841"/>
    </source>
</evidence>
<dbReference type="Pfam" id="PF18911">
    <property type="entry name" value="PKD_4"/>
    <property type="match status" value="1"/>
</dbReference>
<dbReference type="InterPro" id="IPR001322">
    <property type="entry name" value="Lamin_tail_dom"/>
</dbReference>
<keyword evidence="4" id="KW-0255">Endonuclease</keyword>
<evidence type="ECO:0000256" key="1">
    <source>
        <dbReference type="SAM" id="MobiDB-lite"/>
    </source>
</evidence>
<dbReference type="InterPro" id="IPR000601">
    <property type="entry name" value="PKD_dom"/>
</dbReference>
<dbReference type="SMART" id="SM00089">
    <property type="entry name" value="PKD"/>
    <property type="match status" value="1"/>
</dbReference>
<feature type="domain" description="PKD" evidence="2">
    <location>
        <begin position="748"/>
        <end position="803"/>
    </location>
</feature>
<dbReference type="PATRIC" id="fig|1246301.3.peg.3970"/>
<organism evidence="4 5">
    <name type="scientific">Variovorax paradoxus B4</name>
    <dbReference type="NCBI Taxonomy" id="1246301"/>
    <lineage>
        <taxon>Bacteria</taxon>
        <taxon>Pseudomonadati</taxon>
        <taxon>Pseudomonadota</taxon>
        <taxon>Betaproteobacteria</taxon>
        <taxon>Burkholderiales</taxon>
        <taxon>Comamonadaceae</taxon>
        <taxon>Variovorax</taxon>
    </lineage>
</organism>
<dbReference type="NCBIfam" id="NF033681">
    <property type="entry name" value="ExeM_NucH_DNase"/>
    <property type="match status" value="1"/>
</dbReference>
<name>T1XDI3_VARPD</name>
<dbReference type="CDD" id="cd10283">
    <property type="entry name" value="MnuA_DNase1-like"/>
    <property type="match status" value="1"/>
</dbReference>
<dbReference type="PROSITE" id="PS50093">
    <property type="entry name" value="PKD"/>
    <property type="match status" value="1"/>
</dbReference>
<dbReference type="Pfam" id="PF03372">
    <property type="entry name" value="Exo_endo_phos"/>
    <property type="match status" value="1"/>
</dbReference>
<dbReference type="CDD" id="cd00146">
    <property type="entry name" value="PKD"/>
    <property type="match status" value="1"/>
</dbReference>
<feature type="region of interest" description="Disordered" evidence="1">
    <location>
        <begin position="1"/>
        <end position="30"/>
    </location>
</feature>
<dbReference type="PANTHER" id="PTHR42834">
    <property type="entry name" value="ENDONUCLEASE/EXONUCLEASE/PHOSPHATASE FAMILY PROTEIN (AFU_ORTHOLOGUE AFUA_3G09210)"/>
    <property type="match status" value="1"/>
</dbReference>
<dbReference type="InterPro" id="IPR005135">
    <property type="entry name" value="Endo/exonuclease/phosphatase"/>
</dbReference>
<dbReference type="GO" id="GO:0004519">
    <property type="term" value="F:endonuclease activity"/>
    <property type="evidence" value="ECO:0007669"/>
    <property type="project" value="UniProtKB-KW"/>
</dbReference>
<accession>T1XDI3</accession>